<name>A0A251UCD3_HELAN</name>
<dbReference type="STRING" id="4232.A0A251UCD3"/>
<dbReference type="EMBL" id="CM007896">
    <property type="protein sequence ID" value="OTG21020.1"/>
    <property type="molecule type" value="Genomic_DNA"/>
</dbReference>
<evidence type="ECO:0000313" key="2">
    <source>
        <dbReference type="Proteomes" id="UP000215914"/>
    </source>
</evidence>
<accession>A0A251UCD3</accession>
<dbReference type="InParanoid" id="A0A251UCD3"/>
<evidence type="ECO:0000313" key="1">
    <source>
        <dbReference type="EMBL" id="OTG21020.1"/>
    </source>
</evidence>
<sequence length="60" mass="6789">MAVDNSSSSPSFRELDDVFLQSQARIWLGEVLRTRFDEQISIGDLLSDGEMLSRRKINGT</sequence>
<protein>
    <submittedName>
        <fullName evidence="1">Uncharacterized protein</fullName>
    </submittedName>
</protein>
<organism evidence="1 2">
    <name type="scientific">Helianthus annuus</name>
    <name type="common">Common sunflower</name>
    <dbReference type="NCBI Taxonomy" id="4232"/>
    <lineage>
        <taxon>Eukaryota</taxon>
        <taxon>Viridiplantae</taxon>
        <taxon>Streptophyta</taxon>
        <taxon>Embryophyta</taxon>
        <taxon>Tracheophyta</taxon>
        <taxon>Spermatophyta</taxon>
        <taxon>Magnoliopsida</taxon>
        <taxon>eudicotyledons</taxon>
        <taxon>Gunneridae</taxon>
        <taxon>Pentapetalae</taxon>
        <taxon>asterids</taxon>
        <taxon>campanulids</taxon>
        <taxon>Asterales</taxon>
        <taxon>Asteraceae</taxon>
        <taxon>Asteroideae</taxon>
        <taxon>Heliantheae alliance</taxon>
        <taxon>Heliantheae</taxon>
        <taxon>Helianthus</taxon>
    </lineage>
</organism>
<gene>
    <name evidence="1" type="ORF">HannXRQ_Chr07g0199571</name>
</gene>
<reference evidence="2" key="1">
    <citation type="journal article" date="2017" name="Nature">
        <title>The sunflower genome provides insights into oil metabolism, flowering and Asterid evolution.</title>
        <authorList>
            <person name="Badouin H."/>
            <person name="Gouzy J."/>
            <person name="Grassa C.J."/>
            <person name="Murat F."/>
            <person name="Staton S.E."/>
            <person name="Cottret L."/>
            <person name="Lelandais-Briere C."/>
            <person name="Owens G.L."/>
            <person name="Carrere S."/>
            <person name="Mayjonade B."/>
            <person name="Legrand L."/>
            <person name="Gill N."/>
            <person name="Kane N.C."/>
            <person name="Bowers J.E."/>
            <person name="Hubner S."/>
            <person name="Bellec A."/>
            <person name="Berard A."/>
            <person name="Berges H."/>
            <person name="Blanchet N."/>
            <person name="Boniface M.C."/>
            <person name="Brunel D."/>
            <person name="Catrice O."/>
            <person name="Chaidir N."/>
            <person name="Claudel C."/>
            <person name="Donnadieu C."/>
            <person name="Faraut T."/>
            <person name="Fievet G."/>
            <person name="Helmstetter N."/>
            <person name="King M."/>
            <person name="Knapp S.J."/>
            <person name="Lai Z."/>
            <person name="Le Paslier M.C."/>
            <person name="Lippi Y."/>
            <person name="Lorenzon L."/>
            <person name="Mandel J.R."/>
            <person name="Marage G."/>
            <person name="Marchand G."/>
            <person name="Marquand E."/>
            <person name="Bret-Mestries E."/>
            <person name="Morien E."/>
            <person name="Nambeesan S."/>
            <person name="Nguyen T."/>
            <person name="Pegot-Espagnet P."/>
            <person name="Pouilly N."/>
            <person name="Raftis F."/>
            <person name="Sallet E."/>
            <person name="Schiex T."/>
            <person name="Thomas J."/>
            <person name="Vandecasteele C."/>
            <person name="Vares D."/>
            <person name="Vear F."/>
            <person name="Vautrin S."/>
            <person name="Crespi M."/>
            <person name="Mangin B."/>
            <person name="Burke J.M."/>
            <person name="Salse J."/>
            <person name="Munos S."/>
            <person name="Vincourt P."/>
            <person name="Rieseberg L.H."/>
            <person name="Langlade N.B."/>
        </authorList>
    </citation>
    <scope>NUCLEOTIDE SEQUENCE [LARGE SCALE GENOMIC DNA]</scope>
    <source>
        <strain evidence="2">cv. SF193</strain>
    </source>
</reference>
<dbReference type="PANTHER" id="PTHR46756:SF18">
    <property type="entry name" value="GAS2-LIKE PROTEIN PICKLED EGGS"/>
    <property type="match status" value="1"/>
</dbReference>
<dbReference type="PANTHER" id="PTHR46756">
    <property type="entry name" value="TRANSGELIN"/>
    <property type="match status" value="1"/>
</dbReference>
<keyword evidence="2" id="KW-1185">Reference proteome</keyword>
<dbReference type="AlphaFoldDB" id="A0A251UCD3"/>
<dbReference type="Proteomes" id="UP000215914">
    <property type="component" value="Chromosome 7"/>
</dbReference>
<proteinExistence type="predicted"/>